<feature type="domain" description="Cas12f1-like TNB" evidence="6">
    <location>
        <begin position="279"/>
        <end position="316"/>
    </location>
</feature>
<dbReference type="EMBL" id="BAABRU010000011">
    <property type="protein sequence ID" value="GAA5529525.1"/>
    <property type="molecule type" value="Genomic_DNA"/>
</dbReference>
<keyword evidence="3" id="KW-0238">DNA-binding</keyword>
<evidence type="ECO:0000259" key="6">
    <source>
        <dbReference type="Pfam" id="PF07282"/>
    </source>
</evidence>
<evidence type="ECO:0000256" key="3">
    <source>
        <dbReference type="ARBA" id="ARBA00023125"/>
    </source>
</evidence>
<evidence type="ECO:0000256" key="4">
    <source>
        <dbReference type="ARBA" id="ARBA00023172"/>
    </source>
</evidence>
<sequence>MRLIAQLKLLPTPDQHAALLHTLEQANAVCNAMSAAVWTTQTFKQFDLHRLVYAPTKATSGLSAQMIVRQIAKVADAYKHDRTVQRIFTPRGAISYDDRILSWNLHAPSVSIWTLTGRQSIPFVCGKRQWELLQSRRGETDLAYVRGQFYLLASCDVEEPTPDDVDGVLGVDFGIVNIATTSDGDTYSGAAVERTRQRYSRRRSALQTVGTKNAKRRLKQISGKQRRFQKDTNHRISKQLVANAQHTTRLIAVEALTGIRTRARVRGAAQRAKHSNWSFHQLRSFVTYKAARVGIQLIAVDPRFTSQACNRCGTVDKRN</sequence>
<proteinExistence type="inferred from homology"/>
<evidence type="ECO:0000259" key="5">
    <source>
        <dbReference type="Pfam" id="PF01385"/>
    </source>
</evidence>
<keyword evidence="4" id="KW-0233">DNA recombination</keyword>
<feature type="domain" description="Probable transposase IS891/IS1136/IS1341" evidence="5">
    <location>
        <begin position="157"/>
        <end position="247"/>
    </location>
</feature>
<organism evidence="7 8">
    <name type="scientific">Herpetosiphon gulosus</name>
    <dbReference type="NCBI Taxonomy" id="1973496"/>
    <lineage>
        <taxon>Bacteria</taxon>
        <taxon>Bacillati</taxon>
        <taxon>Chloroflexota</taxon>
        <taxon>Chloroflexia</taxon>
        <taxon>Herpetosiphonales</taxon>
        <taxon>Herpetosiphonaceae</taxon>
        <taxon>Herpetosiphon</taxon>
    </lineage>
</organism>
<accession>A0ABP9X4V8</accession>
<evidence type="ECO:0000256" key="2">
    <source>
        <dbReference type="ARBA" id="ARBA00022578"/>
    </source>
</evidence>
<comment type="caution">
    <text evidence="7">The sequence shown here is derived from an EMBL/GenBank/DDBJ whole genome shotgun (WGS) entry which is preliminary data.</text>
</comment>
<dbReference type="Pfam" id="PF01385">
    <property type="entry name" value="OrfB_IS605"/>
    <property type="match status" value="1"/>
</dbReference>
<dbReference type="NCBIfam" id="TIGR01766">
    <property type="entry name" value="IS200/IS605 family accessory protein TnpB-like domain"/>
    <property type="match status" value="1"/>
</dbReference>
<evidence type="ECO:0000313" key="8">
    <source>
        <dbReference type="Proteomes" id="UP001428290"/>
    </source>
</evidence>
<protein>
    <submittedName>
        <fullName evidence="7">IS200/IS605 family transposase ISSoc8</fullName>
    </submittedName>
</protein>
<evidence type="ECO:0000313" key="7">
    <source>
        <dbReference type="EMBL" id="GAA5529525.1"/>
    </source>
</evidence>
<keyword evidence="2" id="KW-0815">Transposition</keyword>
<comment type="similarity">
    <text evidence="1">In the C-terminal section; belongs to the transposase 35 family.</text>
</comment>
<dbReference type="InterPro" id="IPR001959">
    <property type="entry name" value="Transposase"/>
</dbReference>
<evidence type="ECO:0000256" key="1">
    <source>
        <dbReference type="ARBA" id="ARBA00008761"/>
    </source>
</evidence>
<dbReference type="Pfam" id="PF07282">
    <property type="entry name" value="Cas12f1-like_TNB"/>
    <property type="match status" value="1"/>
</dbReference>
<name>A0ABP9X4V8_9CHLR</name>
<reference evidence="7 8" key="1">
    <citation type="submission" date="2024-02" db="EMBL/GenBank/DDBJ databases">
        <title>Herpetosiphon gulosus NBRC 112829.</title>
        <authorList>
            <person name="Ichikawa N."/>
            <person name="Katano-Makiyama Y."/>
            <person name="Hidaka K."/>
        </authorList>
    </citation>
    <scope>NUCLEOTIDE SEQUENCE [LARGE SCALE GENOMIC DNA]</scope>
    <source>
        <strain evidence="7 8">NBRC 112829</strain>
    </source>
</reference>
<dbReference type="NCBIfam" id="NF040570">
    <property type="entry name" value="guided_TnpB"/>
    <property type="match status" value="1"/>
</dbReference>
<keyword evidence="8" id="KW-1185">Reference proteome</keyword>
<dbReference type="InterPro" id="IPR010095">
    <property type="entry name" value="Cas12f1-like_TNB"/>
</dbReference>
<gene>
    <name evidence="7" type="ORF">Hgul01_03335</name>
</gene>
<dbReference type="Proteomes" id="UP001428290">
    <property type="component" value="Unassembled WGS sequence"/>
</dbReference>